<accession>A0ACA9Q6U6</accession>
<evidence type="ECO:0000313" key="2">
    <source>
        <dbReference type="Proteomes" id="UP000789525"/>
    </source>
</evidence>
<gene>
    <name evidence="1" type="ORF">ACOLOM_LOCUS12056</name>
</gene>
<name>A0ACA9Q6U6_9GLOM</name>
<feature type="non-terminal residue" evidence="1">
    <location>
        <position position="398"/>
    </location>
</feature>
<dbReference type="Proteomes" id="UP000789525">
    <property type="component" value="Unassembled WGS sequence"/>
</dbReference>
<reference evidence="1" key="1">
    <citation type="submission" date="2021-06" db="EMBL/GenBank/DDBJ databases">
        <authorList>
            <person name="Kallberg Y."/>
            <person name="Tangrot J."/>
            <person name="Rosling A."/>
        </authorList>
    </citation>
    <scope>NUCLEOTIDE SEQUENCE</scope>
    <source>
        <strain evidence="1">CL356</strain>
    </source>
</reference>
<evidence type="ECO:0000313" key="1">
    <source>
        <dbReference type="EMBL" id="CAG8738926.1"/>
    </source>
</evidence>
<proteinExistence type="predicted"/>
<feature type="non-terminal residue" evidence="1">
    <location>
        <position position="1"/>
    </location>
</feature>
<protein>
    <submittedName>
        <fullName evidence="1">6576_t:CDS:1</fullName>
    </submittedName>
</protein>
<comment type="caution">
    <text evidence="1">The sequence shown here is derived from an EMBL/GenBank/DDBJ whole genome shotgun (WGS) entry which is preliminary data.</text>
</comment>
<sequence>SPTAENKSLSKNKRKELLKESLHKETVLNSFSEFYSQQYGRERWKSLFEAMCKPTKCVAMINNFASLESIERFLNSATQASPQNFKDPKKEVHLEKIEFIDILCYSSSERFPPPFRDENGIMAYYLLDAASVMVIKALDVKSTDNILDLCAAPGGKSLAILQYLLLNSKLRTRAEHIDPTGADGIGEGRDECAFGTGYLTSNELSPSRRHRLKQVIANYVPSSYRHKVKVISEFKSFSMSTYDKILVDAPCSSERHLLNDPTELSKWKVSRTKNNARKQYRILLDSVKGLHIGGTLVYVTCSISKLENDEVVKKILENSWVPLEEVGHNFHWEIGERTEKGWIVLPDRCDGWGPLYFSALKRVGDGEFRRKEFMRFDRKREKEKSSREDMEEGFDDDY</sequence>
<organism evidence="1 2">
    <name type="scientific">Acaulospora colombiana</name>
    <dbReference type="NCBI Taxonomy" id="27376"/>
    <lineage>
        <taxon>Eukaryota</taxon>
        <taxon>Fungi</taxon>
        <taxon>Fungi incertae sedis</taxon>
        <taxon>Mucoromycota</taxon>
        <taxon>Glomeromycotina</taxon>
        <taxon>Glomeromycetes</taxon>
        <taxon>Diversisporales</taxon>
        <taxon>Acaulosporaceae</taxon>
        <taxon>Acaulospora</taxon>
    </lineage>
</organism>
<keyword evidence="2" id="KW-1185">Reference proteome</keyword>
<dbReference type="EMBL" id="CAJVPT010046878">
    <property type="protein sequence ID" value="CAG8738926.1"/>
    <property type="molecule type" value="Genomic_DNA"/>
</dbReference>